<dbReference type="InterPro" id="IPR046778">
    <property type="entry name" value="UPF0758_N"/>
</dbReference>
<dbReference type="InterPro" id="IPR037518">
    <property type="entry name" value="MPN"/>
</dbReference>
<dbReference type="CDD" id="cd08071">
    <property type="entry name" value="MPN_DUF2466"/>
    <property type="match status" value="1"/>
</dbReference>
<keyword evidence="2" id="KW-0479">Metal-binding</keyword>
<dbReference type="PROSITE" id="PS50249">
    <property type="entry name" value="MPN"/>
    <property type="match status" value="1"/>
</dbReference>
<dbReference type="GO" id="GO:0008237">
    <property type="term" value="F:metallopeptidase activity"/>
    <property type="evidence" value="ECO:0007669"/>
    <property type="project" value="UniProtKB-KW"/>
</dbReference>
<evidence type="ECO:0000259" key="6">
    <source>
        <dbReference type="PROSITE" id="PS50249"/>
    </source>
</evidence>
<evidence type="ECO:0000256" key="4">
    <source>
        <dbReference type="ARBA" id="ARBA00022833"/>
    </source>
</evidence>
<dbReference type="PANTHER" id="PTHR30471:SF3">
    <property type="entry name" value="UPF0758 PROTEIN YEES-RELATED"/>
    <property type="match status" value="1"/>
</dbReference>
<accession>W1WF74</accession>
<reference evidence="7" key="1">
    <citation type="submission" date="2013-12" db="EMBL/GenBank/DDBJ databases">
        <title>A Varibaculum cambriense genome reconstructed from a premature infant gut community with otherwise low bacterial novelty that shifts toward anaerobic metabolism during the third week of life.</title>
        <authorList>
            <person name="Brown C.T."/>
            <person name="Sharon I."/>
            <person name="Thomas B.C."/>
            <person name="Castelle C.J."/>
            <person name="Morowitz M.J."/>
            <person name="Banfield J.F."/>
        </authorList>
    </citation>
    <scope>NUCLEOTIDE SEQUENCE</scope>
</reference>
<evidence type="ECO:0000256" key="5">
    <source>
        <dbReference type="ARBA" id="ARBA00023049"/>
    </source>
</evidence>
<dbReference type="InterPro" id="IPR001405">
    <property type="entry name" value="UPF0758"/>
</dbReference>
<evidence type="ECO:0000256" key="3">
    <source>
        <dbReference type="ARBA" id="ARBA00022801"/>
    </source>
</evidence>
<evidence type="ECO:0000313" key="7">
    <source>
        <dbReference type="EMBL" id="ETJ16832.1"/>
    </source>
</evidence>
<keyword evidence="4" id="KW-0862">Zinc</keyword>
<keyword evidence="5" id="KW-0482">Metalloprotease</keyword>
<dbReference type="GO" id="GO:0046872">
    <property type="term" value="F:metal ion binding"/>
    <property type="evidence" value="ECO:0007669"/>
    <property type="project" value="UniProtKB-KW"/>
</dbReference>
<dbReference type="NCBIfam" id="TIGR00608">
    <property type="entry name" value="radc"/>
    <property type="match status" value="1"/>
</dbReference>
<dbReference type="InterPro" id="IPR020891">
    <property type="entry name" value="UPF0758_CS"/>
</dbReference>
<gene>
    <name evidence="7" type="ORF">Q604_UNBc4C00029G0002</name>
</gene>
<evidence type="ECO:0000256" key="2">
    <source>
        <dbReference type="ARBA" id="ARBA00022723"/>
    </source>
</evidence>
<dbReference type="Gene3D" id="3.40.140.10">
    <property type="entry name" value="Cytidine Deaminase, domain 2"/>
    <property type="match status" value="1"/>
</dbReference>
<dbReference type="PANTHER" id="PTHR30471">
    <property type="entry name" value="DNA REPAIR PROTEIN RADC"/>
    <property type="match status" value="1"/>
</dbReference>
<dbReference type="AlphaFoldDB" id="W1WF74"/>
<dbReference type="GO" id="GO:0006508">
    <property type="term" value="P:proteolysis"/>
    <property type="evidence" value="ECO:0007669"/>
    <property type="project" value="UniProtKB-KW"/>
</dbReference>
<dbReference type="InterPro" id="IPR025657">
    <property type="entry name" value="RadC_JAB"/>
</dbReference>
<dbReference type="PROSITE" id="PS01302">
    <property type="entry name" value="UPF0758"/>
    <property type="match status" value="1"/>
</dbReference>
<keyword evidence="1" id="KW-0645">Protease</keyword>
<keyword evidence="3" id="KW-0378">Hydrolase</keyword>
<protein>
    <recommendedName>
        <fullName evidence="6">MPN domain-containing protein</fullName>
    </recommendedName>
</protein>
<name>W1WF74_9ZZZZ</name>
<dbReference type="Pfam" id="PF04002">
    <property type="entry name" value="RadC"/>
    <property type="match status" value="1"/>
</dbReference>
<sequence>MIHLQESLNKGINIKDMLTDQRPREKMLTKGVKSLSDAELLAIIIRTGTKKYNAIELSTQIFKEKLINIRDLYDISIEELCSIDGIGLTKATQIKAAIELGVRASSYKPPKYKIKVPWDIYKYYMEELRYAPKEIFKIVLLNTKNEIITDIDISIGTLNSSLVHPREVFREAIRRSSNKIILIHNHPSGCPTPSAEDKVVTNRLVKCGDIIGIEVIDHIIIGDGLYFSFKENMLIWYSVRLKGAFRNGKWKKTKETKRIFLWIRKNDKRYGNRLRYS</sequence>
<dbReference type="Pfam" id="PF20582">
    <property type="entry name" value="UPF0758_N"/>
    <property type="match status" value="1"/>
</dbReference>
<feature type="domain" description="MPN" evidence="6">
    <location>
        <begin position="113"/>
        <end position="235"/>
    </location>
</feature>
<dbReference type="EMBL" id="AZMM01018810">
    <property type="protein sequence ID" value="ETJ16832.1"/>
    <property type="molecule type" value="Genomic_DNA"/>
</dbReference>
<dbReference type="NCBIfam" id="NF000642">
    <property type="entry name" value="PRK00024.1"/>
    <property type="match status" value="1"/>
</dbReference>
<organism evidence="7">
    <name type="scientific">human gut metagenome</name>
    <dbReference type="NCBI Taxonomy" id="408170"/>
    <lineage>
        <taxon>unclassified sequences</taxon>
        <taxon>metagenomes</taxon>
        <taxon>organismal metagenomes</taxon>
    </lineage>
</organism>
<comment type="caution">
    <text evidence="7">The sequence shown here is derived from an EMBL/GenBank/DDBJ whole genome shotgun (WGS) entry which is preliminary data.</text>
</comment>
<proteinExistence type="predicted"/>
<evidence type="ECO:0000256" key="1">
    <source>
        <dbReference type="ARBA" id="ARBA00022670"/>
    </source>
</evidence>